<protein>
    <submittedName>
        <fullName evidence="8">BIN2</fullName>
    </submittedName>
</protein>
<dbReference type="Proteomes" id="UP000095280">
    <property type="component" value="Unplaced"/>
</dbReference>
<dbReference type="GO" id="GO:0006325">
    <property type="term" value="P:chromatin organization"/>
    <property type="evidence" value="ECO:0007669"/>
    <property type="project" value="UniProtKB-KW"/>
</dbReference>
<dbReference type="AlphaFoldDB" id="A0A1I8FQJ8"/>
<evidence type="ECO:0000256" key="3">
    <source>
        <dbReference type="ARBA" id="ARBA00022853"/>
    </source>
</evidence>
<evidence type="ECO:0000313" key="7">
    <source>
        <dbReference type="Proteomes" id="UP000095280"/>
    </source>
</evidence>
<keyword evidence="4" id="KW-0539">Nucleus</keyword>
<name>A0A1I8FQJ8_9PLAT</name>
<feature type="region of interest" description="Disordered" evidence="5">
    <location>
        <begin position="146"/>
        <end position="199"/>
    </location>
</feature>
<comment type="subcellular location">
    <subcellularLocation>
        <location evidence="1">Nucleus</location>
    </subcellularLocation>
</comment>
<evidence type="ECO:0000313" key="8">
    <source>
        <dbReference type="WBParaSite" id="maker-unitig_43267-snap-gene-0.3-mRNA-1"/>
    </source>
</evidence>
<proteinExistence type="predicted"/>
<dbReference type="Pfam" id="PF21524">
    <property type="entry name" value="SAMD1_WH"/>
    <property type="match status" value="1"/>
</dbReference>
<evidence type="ECO:0000256" key="1">
    <source>
        <dbReference type="ARBA" id="ARBA00004123"/>
    </source>
</evidence>
<feature type="compositionally biased region" description="Polar residues" evidence="5">
    <location>
        <begin position="159"/>
        <end position="168"/>
    </location>
</feature>
<evidence type="ECO:0000256" key="4">
    <source>
        <dbReference type="ARBA" id="ARBA00023242"/>
    </source>
</evidence>
<keyword evidence="7" id="KW-1185">Reference proteome</keyword>
<reference evidence="8" key="1">
    <citation type="submission" date="2016-11" db="UniProtKB">
        <authorList>
            <consortium name="WormBaseParasite"/>
        </authorList>
    </citation>
    <scope>IDENTIFICATION</scope>
</reference>
<evidence type="ECO:0000259" key="6">
    <source>
        <dbReference type="Pfam" id="PF21524"/>
    </source>
</evidence>
<dbReference type="GO" id="GO:0003677">
    <property type="term" value="F:DNA binding"/>
    <property type="evidence" value="ECO:0007669"/>
    <property type="project" value="InterPro"/>
</dbReference>
<sequence length="199" mass="21441">SQSSPARARACHLFSFLLRFPLDRRDFCERAGPQFFARKNASSRDTGAAFAFRTGKAAQQQADTLSDSYDRHLDDWMATVLSVIDKLRDRKARPDVERIFVMANRQRQRIPEAPSSPGMPWPASCSACRTAPGDAGGVQGLRVLPKRLQLAPPEGAGSDRNSPDTPSSGARADAKSLRTVPPSPSRFCTLGDAAAAAGA</sequence>
<dbReference type="InterPro" id="IPR048589">
    <property type="entry name" value="SAMD1-like_WH"/>
</dbReference>
<evidence type="ECO:0000256" key="5">
    <source>
        <dbReference type="SAM" id="MobiDB-lite"/>
    </source>
</evidence>
<feature type="domain" description="SAMD1-like winged helix (WH)" evidence="6">
    <location>
        <begin position="79"/>
        <end position="107"/>
    </location>
</feature>
<organism evidence="7 8">
    <name type="scientific">Macrostomum lignano</name>
    <dbReference type="NCBI Taxonomy" id="282301"/>
    <lineage>
        <taxon>Eukaryota</taxon>
        <taxon>Metazoa</taxon>
        <taxon>Spiralia</taxon>
        <taxon>Lophotrochozoa</taxon>
        <taxon>Platyhelminthes</taxon>
        <taxon>Rhabditophora</taxon>
        <taxon>Macrostomorpha</taxon>
        <taxon>Macrostomida</taxon>
        <taxon>Macrostomidae</taxon>
        <taxon>Macrostomum</taxon>
    </lineage>
</organism>
<feature type="region of interest" description="Disordered" evidence="5">
    <location>
        <begin position="110"/>
        <end position="129"/>
    </location>
</feature>
<keyword evidence="3" id="KW-0156">Chromatin regulator</keyword>
<accession>A0A1I8FQJ8</accession>
<dbReference type="WBParaSite" id="maker-unitig_43267-snap-gene-0.3-mRNA-1">
    <property type="protein sequence ID" value="maker-unitig_43267-snap-gene-0.3-mRNA-1"/>
    <property type="gene ID" value="maker-unitig_43267-snap-gene-0.3"/>
</dbReference>
<evidence type="ECO:0000256" key="2">
    <source>
        <dbReference type="ARBA" id="ARBA00022553"/>
    </source>
</evidence>
<dbReference type="GO" id="GO:0005634">
    <property type="term" value="C:nucleus"/>
    <property type="evidence" value="ECO:0007669"/>
    <property type="project" value="UniProtKB-SubCell"/>
</dbReference>
<keyword evidence="2" id="KW-0597">Phosphoprotein</keyword>